<proteinExistence type="predicted"/>
<evidence type="ECO:0000256" key="1">
    <source>
        <dbReference type="SAM" id="MobiDB-lite"/>
    </source>
</evidence>
<dbReference type="EMBL" id="KI926282">
    <property type="protein sequence ID" value="ETW38874.1"/>
    <property type="molecule type" value="Genomic_DNA"/>
</dbReference>
<dbReference type="AlphaFoldDB" id="A0A024WDA1"/>
<organism evidence="2 3">
    <name type="scientific">Plasmodium falciparum Tanzania</name>
    <name type="common">2000708</name>
    <dbReference type="NCBI Taxonomy" id="1036725"/>
    <lineage>
        <taxon>Eukaryota</taxon>
        <taxon>Sar</taxon>
        <taxon>Alveolata</taxon>
        <taxon>Apicomplexa</taxon>
        <taxon>Aconoidasida</taxon>
        <taxon>Haemosporida</taxon>
        <taxon>Plasmodiidae</taxon>
        <taxon>Plasmodium</taxon>
        <taxon>Plasmodium (Laverania)</taxon>
    </lineage>
</organism>
<evidence type="ECO:0000313" key="3">
    <source>
        <dbReference type="Proteomes" id="UP000030708"/>
    </source>
</evidence>
<feature type="region of interest" description="Disordered" evidence="1">
    <location>
        <begin position="37"/>
        <end position="71"/>
    </location>
</feature>
<protein>
    <submittedName>
        <fullName evidence="2">Uncharacterized protein</fullName>
    </submittedName>
</protein>
<reference evidence="2 3" key="2">
    <citation type="submission" date="2013-02" db="EMBL/GenBank/DDBJ databases">
        <title>The Genome Sequence of Plasmodium falciparum Tanzania (2000708).</title>
        <authorList>
            <consortium name="The Broad Institute Genome Sequencing Platform"/>
            <consortium name="The Broad Institute Genome Sequencing Center for Infectious Disease"/>
            <person name="Neafsey D."/>
            <person name="Cheeseman I."/>
            <person name="Volkman S."/>
            <person name="Adams J."/>
            <person name="Walker B."/>
            <person name="Young S.K."/>
            <person name="Zeng Q."/>
            <person name="Gargeya S."/>
            <person name="Fitzgerald M."/>
            <person name="Haas B."/>
            <person name="Abouelleil A."/>
            <person name="Alvarado L."/>
            <person name="Arachchi H.M."/>
            <person name="Berlin A.M."/>
            <person name="Chapman S.B."/>
            <person name="Dewar J."/>
            <person name="Goldberg J."/>
            <person name="Griggs A."/>
            <person name="Gujja S."/>
            <person name="Hansen M."/>
            <person name="Howarth C."/>
            <person name="Imamovic A."/>
            <person name="Larimer J."/>
            <person name="McCowan C."/>
            <person name="Murphy C."/>
            <person name="Neiman D."/>
            <person name="Pearson M."/>
            <person name="Priest M."/>
            <person name="Roberts A."/>
            <person name="Saif S."/>
            <person name="Shea T."/>
            <person name="Sisk P."/>
            <person name="Sykes S."/>
            <person name="Wortman J."/>
            <person name="Nusbaum C."/>
            <person name="Birren B."/>
        </authorList>
    </citation>
    <scope>NUCLEOTIDE SEQUENCE [LARGE SCALE GENOMIC DNA]</scope>
    <source>
        <strain evidence="3">Tanzania (2000708)</strain>
    </source>
</reference>
<evidence type="ECO:0000313" key="2">
    <source>
        <dbReference type="EMBL" id="ETW38874.1"/>
    </source>
</evidence>
<dbReference type="Proteomes" id="UP000030708">
    <property type="component" value="Unassembled WGS sequence"/>
</dbReference>
<name>A0A024WDA1_PLAFA</name>
<sequence length="71" mass="8479">MQRKRYNNFYIKAERDFQNSLYKLNDKNVKSCEFENKMKSSDKLSSSNEADEPNKMQEPNIIEESNIIEEP</sequence>
<reference evidence="2 3" key="1">
    <citation type="submission" date="2013-02" db="EMBL/GenBank/DDBJ databases">
        <title>The Genome Annotation of Plasmodium falciparum Tanzania (2000708).</title>
        <authorList>
            <consortium name="The Broad Institute Genome Sequencing Platform"/>
            <consortium name="The Broad Institute Genome Sequencing Center for Infectious Disease"/>
            <person name="Neafsey D."/>
            <person name="Hoffman S."/>
            <person name="Volkman S."/>
            <person name="Rosenthal P."/>
            <person name="Walker B."/>
            <person name="Young S.K."/>
            <person name="Zeng Q."/>
            <person name="Gargeya S."/>
            <person name="Fitzgerald M."/>
            <person name="Haas B."/>
            <person name="Abouelleil A."/>
            <person name="Allen A.W."/>
            <person name="Alvarado L."/>
            <person name="Arachchi H.M."/>
            <person name="Berlin A.M."/>
            <person name="Chapman S.B."/>
            <person name="Gainer-Dewar J."/>
            <person name="Goldberg J."/>
            <person name="Griggs A."/>
            <person name="Gujja S."/>
            <person name="Hansen M."/>
            <person name="Howarth C."/>
            <person name="Imamovic A."/>
            <person name="Ireland A."/>
            <person name="Larimer J."/>
            <person name="McCowan C."/>
            <person name="Murphy C."/>
            <person name="Pearson M."/>
            <person name="Poon T.W."/>
            <person name="Priest M."/>
            <person name="Roberts A."/>
            <person name="Saif S."/>
            <person name="Shea T."/>
            <person name="Sisk P."/>
            <person name="Sykes S."/>
            <person name="Wortman J."/>
            <person name="Nusbaum C."/>
            <person name="Birren B."/>
        </authorList>
    </citation>
    <scope>NUCLEOTIDE SEQUENCE [LARGE SCALE GENOMIC DNA]</scope>
    <source>
        <strain evidence="3">Tanzania (2000708)</strain>
    </source>
</reference>
<gene>
    <name evidence="2" type="ORF">PFTANZ_00424</name>
</gene>
<accession>A0A024WDA1</accession>